<name>A0A8S1KJ26_9CILI</name>
<proteinExistence type="predicted"/>
<accession>A0A8S1KJ26</accession>
<protein>
    <submittedName>
        <fullName evidence="1">Uncharacterized protein</fullName>
    </submittedName>
</protein>
<comment type="caution">
    <text evidence="1">The sequence shown here is derived from an EMBL/GenBank/DDBJ whole genome shotgun (WGS) entry which is preliminary data.</text>
</comment>
<dbReference type="AlphaFoldDB" id="A0A8S1KJ26"/>
<dbReference type="EMBL" id="CAJJDN010000008">
    <property type="protein sequence ID" value="CAD8054223.1"/>
    <property type="molecule type" value="Genomic_DNA"/>
</dbReference>
<organism evidence="1 2">
    <name type="scientific">Paramecium sonneborni</name>
    <dbReference type="NCBI Taxonomy" id="65129"/>
    <lineage>
        <taxon>Eukaryota</taxon>
        <taxon>Sar</taxon>
        <taxon>Alveolata</taxon>
        <taxon>Ciliophora</taxon>
        <taxon>Intramacronucleata</taxon>
        <taxon>Oligohymenophorea</taxon>
        <taxon>Peniculida</taxon>
        <taxon>Parameciidae</taxon>
        <taxon>Paramecium</taxon>
    </lineage>
</organism>
<keyword evidence="2" id="KW-1185">Reference proteome</keyword>
<dbReference type="Proteomes" id="UP000692954">
    <property type="component" value="Unassembled WGS sequence"/>
</dbReference>
<reference evidence="1" key="1">
    <citation type="submission" date="2021-01" db="EMBL/GenBank/DDBJ databases">
        <authorList>
            <consortium name="Genoscope - CEA"/>
            <person name="William W."/>
        </authorList>
    </citation>
    <scope>NUCLEOTIDE SEQUENCE</scope>
</reference>
<sequence>MYLLNQRKKSKQKNKNVMIDTMIFCYINENLATIN</sequence>
<gene>
    <name evidence="1" type="ORF">PSON_ATCC_30995.1.T0080151</name>
</gene>
<evidence type="ECO:0000313" key="2">
    <source>
        <dbReference type="Proteomes" id="UP000692954"/>
    </source>
</evidence>
<evidence type="ECO:0000313" key="1">
    <source>
        <dbReference type="EMBL" id="CAD8054223.1"/>
    </source>
</evidence>